<protein>
    <submittedName>
        <fullName evidence="1">Uncharacterized protein</fullName>
    </submittedName>
</protein>
<sequence>MATQKEIYEKLINYVNKQLESNNHNKLYFDQSETIDKSLFEFPVSDLLSIKDEEQFVNECFLKILDRYIDNGNLHLISKLKKKQLSKKDIINILYSSKERKVKHLDLNFDGDKI</sequence>
<dbReference type="AlphaFoldDB" id="A0A1I5KSB8"/>
<keyword evidence="2" id="KW-1185">Reference proteome</keyword>
<organism evidence="1 2">
    <name type="scientific">Hydrogenimonas thermophila</name>
    <dbReference type="NCBI Taxonomy" id="223786"/>
    <lineage>
        <taxon>Bacteria</taxon>
        <taxon>Pseudomonadati</taxon>
        <taxon>Campylobacterota</taxon>
        <taxon>Epsilonproteobacteria</taxon>
        <taxon>Campylobacterales</taxon>
        <taxon>Hydrogenimonadaceae</taxon>
        <taxon>Hydrogenimonas</taxon>
    </lineage>
</organism>
<dbReference type="EMBL" id="FOXB01000001">
    <property type="protein sequence ID" value="SFO87915.1"/>
    <property type="molecule type" value="Genomic_DNA"/>
</dbReference>
<evidence type="ECO:0000313" key="1">
    <source>
        <dbReference type="EMBL" id="SFO87915.1"/>
    </source>
</evidence>
<dbReference type="STRING" id="223786.SAMN05216234_10164"/>
<name>A0A1I5KSB8_9BACT</name>
<gene>
    <name evidence="1" type="ORF">SAMN05216234_10164</name>
</gene>
<accession>A0A1I5KSB8</accession>
<dbReference type="RefSeq" id="WP_092909780.1">
    <property type="nucleotide sequence ID" value="NZ_FOXB01000001.1"/>
</dbReference>
<evidence type="ECO:0000313" key="2">
    <source>
        <dbReference type="Proteomes" id="UP000199227"/>
    </source>
</evidence>
<reference evidence="1 2" key="1">
    <citation type="submission" date="2016-10" db="EMBL/GenBank/DDBJ databases">
        <authorList>
            <person name="de Groot N.N."/>
        </authorList>
    </citation>
    <scope>NUCLEOTIDE SEQUENCE [LARGE SCALE GENOMIC DNA]</scope>
    <source>
        <strain evidence="1 2">EP1-55-1</strain>
    </source>
</reference>
<proteinExistence type="predicted"/>
<dbReference type="Proteomes" id="UP000199227">
    <property type="component" value="Unassembled WGS sequence"/>
</dbReference>